<keyword evidence="1" id="KW-0560">Oxidoreductase</keyword>
<proteinExistence type="predicted"/>
<dbReference type="InterPro" id="IPR008775">
    <property type="entry name" value="Phytyl_CoA_dOase-like"/>
</dbReference>
<accession>A0A2Z4ACB1</accession>
<dbReference type="AlphaFoldDB" id="A0A2Z4ACB1"/>
<dbReference type="KEGG" id="mtar:DF168_00027"/>
<protein>
    <submittedName>
        <fullName evidence="1">Kanamycin B dioxygenase</fullName>
        <ecNumber evidence="1">1.14.11.37</ecNumber>
    </submittedName>
</protein>
<dbReference type="Proteomes" id="UP000247465">
    <property type="component" value="Chromosome"/>
</dbReference>
<evidence type="ECO:0000313" key="1">
    <source>
        <dbReference type="EMBL" id="AWT58855.1"/>
    </source>
</evidence>
<dbReference type="SUPFAM" id="SSF51197">
    <property type="entry name" value="Clavaminate synthase-like"/>
    <property type="match status" value="1"/>
</dbReference>
<evidence type="ECO:0000313" key="2">
    <source>
        <dbReference type="Proteomes" id="UP000247465"/>
    </source>
</evidence>
<dbReference type="EC" id="1.14.11.37" evidence="1"/>
<reference evidence="1 2" key="1">
    <citation type="submission" date="2018-06" db="EMBL/GenBank/DDBJ databases">
        <title>Draft Genome Sequence of a Novel Marine Bacterium Related to the Verrucomicrobia.</title>
        <authorList>
            <person name="Vosseberg J."/>
            <person name="Martijn J."/>
            <person name="Ettema T.J.G."/>
        </authorList>
    </citation>
    <scope>NUCLEOTIDE SEQUENCE [LARGE SCALE GENOMIC DNA]</scope>
    <source>
        <strain evidence="1">TARA_B100001123</strain>
    </source>
</reference>
<dbReference type="InterPro" id="IPR051961">
    <property type="entry name" value="Fungal_Metabolite_Diox"/>
</dbReference>
<dbReference type="PANTHER" id="PTHR37563:SF2">
    <property type="entry name" value="PHYTANOYL-COA DIOXYGENASE FAMILY PROTEIN (AFU_ORTHOLOGUE AFUA_2G03330)"/>
    <property type="match status" value="1"/>
</dbReference>
<keyword evidence="1" id="KW-0223">Dioxygenase</keyword>
<dbReference type="Pfam" id="PF05721">
    <property type="entry name" value="PhyH"/>
    <property type="match status" value="1"/>
</dbReference>
<name>A0A2Z4ACB1_9BACT</name>
<dbReference type="Gene3D" id="2.60.120.620">
    <property type="entry name" value="q2cbj1_9rhob like domain"/>
    <property type="match status" value="1"/>
</dbReference>
<organism evidence="1 2">
    <name type="scientific">Candidatus Moanibacter tarae</name>
    <dbReference type="NCBI Taxonomy" id="2200854"/>
    <lineage>
        <taxon>Bacteria</taxon>
        <taxon>Pseudomonadati</taxon>
        <taxon>Verrucomicrobiota</taxon>
        <taxon>Opitutia</taxon>
        <taxon>Puniceicoccales</taxon>
        <taxon>Puniceicoccales incertae sedis</taxon>
        <taxon>Candidatus Moanibacter</taxon>
    </lineage>
</organism>
<sequence length="270" mass="31585">MTKQCEDIDLDLKIDEFRINGYAVLEDVLSVETVDRIYEAFLPLLEHVKSRESKIALKEWGELRTGFGRQQNVNRYTLTIPWVPPFADPEVYANPVILEFLKRYWKREEFYIRCFHSNNPYPGSEYQHWHRDTLIAREIPHVGLDTCPILGVKFPLVDTSEENGSIEVLPSTQYVANTSLETRYDEILNRGHFPSTHRLNMKKGTMWIQDVRTLHRGTPNTSVGPRPEIVVCYGLEWMSIRQKVKVPPEVYAGFSERAKKLFEFCEIVEY</sequence>
<dbReference type="EMBL" id="CP029803">
    <property type="protein sequence ID" value="AWT58855.1"/>
    <property type="molecule type" value="Genomic_DNA"/>
</dbReference>
<gene>
    <name evidence="1" type="primary">kanJ_1</name>
    <name evidence="1" type="ORF">DF168_00027</name>
</gene>
<dbReference type="GO" id="GO:0016706">
    <property type="term" value="F:2-oxoglutarate-dependent dioxygenase activity"/>
    <property type="evidence" value="ECO:0007669"/>
    <property type="project" value="UniProtKB-ARBA"/>
</dbReference>
<dbReference type="PANTHER" id="PTHR37563">
    <property type="entry name" value="PHYTANOYL-COA DIOXYGENASE FAMILY PROTEIN (AFU_ORTHOLOGUE AFUA_2G03330)"/>
    <property type="match status" value="1"/>
</dbReference>